<proteinExistence type="predicted"/>
<evidence type="ECO:0000313" key="2">
    <source>
        <dbReference type="EMBL" id="MDU8999918.1"/>
    </source>
</evidence>
<reference evidence="2 3" key="1">
    <citation type="submission" date="2023-02" db="EMBL/GenBank/DDBJ databases">
        <authorList>
            <person name="Maleckis M."/>
        </authorList>
    </citation>
    <scope>NUCLEOTIDE SEQUENCE [LARGE SCALE GENOMIC DNA]</scope>
    <source>
        <strain evidence="2 3">P8-A2</strain>
    </source>
</reference>
<dbReference type="RefSeq" id="WP_266937587.1">
    <property type="nucleotide sequence ID" value="NZ_CP107955.1"/>
</dbReference>
<accession>A0ABU3V164</accession>
<gene>
    <name evidence="2" type="ORF">PU648_47840</name>
</gene>
<feature type="region of interest" description="Disordered" evidence="1">
    <location>
        <begin position="1"/>
        <end position="43"/>
    </location>
</feature>
<evidence type="ECO:0000256" key="1">
    <source>
        <dbReference type="SAM" id="MobiDB-lite"/>
    </source>
</evidence>
<keyword evidence="3" id="KW-1185">Reference proteome</keyword>
<protein>
    <submittedName>
        <fullName evidence="2">Uncharacterized protein</fullName>
    </submittedName>
</protein>
<comment type="caution">
    <text evidence="2">The sequence shown here is derived from an EMBL/GenBank/DDBJ whole genome shotgun (WGS) entry which is preliminary data.</text>
</comment>
<dbReference type="Proteomes" id="UP001257627">
    <property type="component" value="Unassembled WGS sequence"/>
</dbReference>
<name>A0ABU3V164_9ACTN</name>
<organism evidence="2 3">
    <name type="scientific">Streptomyces mirabilis</name>
    <dbReference type="NCBI Taxonomy" id="68239"/>
    <lineage>
        <taxon>Bacteria</taxon>
        <taxon>Bacillati</taxon>
        <taxon>Actinomycetota</taxon>
        <taxon>Actinomycetes</taxon>
        <taxon>Kitasatosporales</taxon>
        <taxon>Streptomycetaceae</taxon>
        <taxon>Streptomyces</taxon>
    </lineage>
</organism>
<dbReference type="EMBL" id="JARAKF010000001">
    <property type="protein sequence ID" value="MDU8999918.1"/>
    <property type="molecule type" value="Genomic_DNA"/>
</dbReference>
<sequence>MKKHTEDALPTTLAGSPNPAGVSDLYEDETPLTDNGFLKIGPP</sequence>
<evidence type="ECO:0000313" key="3">
    <source>
        <dbReference type="Proteomes" id="UP001257627"/>
    </source>
</evidence>